<proteinExistence type="predicted"/>
<dbReference type="Gene3D" id="3.30.420.10">
    <property type="entry name" value="Ribonuclease H-like superfamily/Ribonuclease H"/>
    <property type="match status" value="1"/>
</dbReference>
<sequence>MDENLFTYSFWGQLSVVYYDLQKPNENITGDCYRLTTSNKFEISSKRPEYEQIFNKAILQNDNDRPHVAMSVTNYFETPKWNILPHPPYSPDTSFSLPLVSITDSNKKFPSYKSDDISVNDESKADQLENYDTNVERLPDWLTESFHATSGVLRKKSLEEFLPFSDNIPKRFSSRNSRDSPDESFEESHSSFKSYLLNSDEDNENELLTKGNRKDSTDDYVLDSQSTTTIYWTETLLLKHKEEALRNENSKLHAKLEGISQWNKKLQHELEKLKSSASEM</sequence>
<dbReference type="EMBL" id="BMAV01003544">
    <property type="protein sequence ID" value="GFY43215.1"/>
    <property type="molecule type" value="Genomic_DNA"/>
</dbReference>
<dbReference type="InterPro" id="IPR036397">
    <property type="entry name" value="RNaseH_sf"/>
</dbReference>
<accession>A0A8X7BTF6</accession>
<reference evidence="1" key="1">
    <citation type="submission" date="2020-08" db="EMBL/GenBank/DDBJ databases">
        <title>Multicomponent nature underlies the extraordinary mechanical properties of spider dragline silk.</title>
        <authorList>
            <person name="Kono N."/>
            <person name="Nakamura H."/>
            <person name="Mori M."/>
            <person name="Yoshida Y."/>
            <person name="Ohtoshi R."/>
            <person name="Malay A.D."/>
            <person name="Moran D.A.P."/>
            <person name="Tomita M."/>
            <person name="Numata K."/>
            <person name="Arakawa K."/>
        </authorList>
    </citation>
    <scope>NUCLEOTIDE SEQUENCE</scope>
</reference>
<gene>
    <name evidence="1" type="primary">MOS1T</name>
    <name evidence="1" type="ORF">TNIN_119991</name>
</gene>
<comment type="caution">
    <text evidence="1">The sequence shown here is derived from an EMBL/GenBank/DDBJ whole genome shotgun (WGS) entry which is preliminary data.</text>
</comment>
<dbReference type="OrthoDB" id="616263at2759"/>
<dbReference type="PANTHER" id="PTHR46060">
    <property type="entry name" value="MARINER MOS1 TRANSPOSASE-LIKE PROTEIN"/>
    <property type="match status" value="1"/>
</dbReference>
<evidence type="ECO:0000313" key="2">
    <source>
        <dbReference type="Proteomes" id="UP000886998"/>
    </source>
</evidence>
<dbReference type="GO" id="GO:0003676">
    <property type="term" value="F:nucleic acid binding"/>
    <property type="evidence" value="ECO:0007669"/>
    <property type="project" value="InterPro"/>
</dbReference>
<organism evidence="1 2">
    <name type="scientific">Trichonephila inaurata madagascariensis</name>
    <dbReference type="NCBI Taxonomy" id="2747483"/>
    <lineage>
        <taxon>Eukaryota</taxon>
        <taxon>Metazoa</taxon>
        <taxon>Ecdysozoa</taxon>
        <taxon>Arthropoda</taxon>
        <taxon>Chelicerata</taxon>
        <taxon>Arachnida</taxon>
        <taxon>Araneae</taxon>
        <taxon>Araneomorphae</taxon>
        <taxon>Entelegynae</taxon>
        <taxon>Araneoidea</taxon>
        <taxon>Nephilidae</taxon>
        <taxon>Trichonephila</taxon>
        <taxon>Trichonephila inaurata</taxon>
    </lineage>
</organism>
<evidence type="ECO:0000313" key="1">
    <source>
        <dbReference type="EMBL" id="GFY43215.1"/>
    </source>
</evidence>
<dbReference type="Proteomes" id="UP000886998">
    <property type="component" value="Unassembled WGS sequence"/>
</dbReference>
<keyword evidence="2" id="KW-1185">Reference proteome</keyword>
<dbReference type="PANTHER" id="PTHR46060:SF1">
    <property type="entry name" value="MARINER MOS1 TRANSPOSASE-LIKE PROTEIN"/>
    <property type="match status" value="1"/>
</dbReference>
<name>A0A8X7BTF6_9ARAC</name>
<protein>
    <submittedName>
        <fullName evidence="1">Mariner Mos1 transposase</fullName>
    </submittedName>
</protein>
<dbReference type="InterPro" id="IPR052709">
    <property type="entry name" value="Transposase-MT_Hybrid"/>
</dbReference>
<dbReference type="AlphaFoldDB" id="A0A8X7BTF6"/>